<comment type="similarity">
    <text evidence="3">Belongs to the major facilitator superfamily. TCR/Tet family.</text>
</comment>
<dbReference type="PRINTS" id="PR01035">
    <property type="entry name" value="TCRTETA"/>
</dbReference>
<feature type="transmembrane region" description="Helical" evidence="8">
    <location>
        <begin position="47"/>
        <end position="67"/>
    </location>
</feature>
<proteinExistence type="inferred from homology"/>
<feature type="transmembrane region" description="Helical" evidence="8">
    <location>
        <begin position="7"/>
        <end position="27"/>
    </location>
</feature>
<feature type="transmembrane region" description="Helical" evidence="8">
    <location>
        <begin position="340"/>
        <end position="360"/>
    </location>
</feature>
<keyword evidence="5 8" id="KW-0812">Transmembrane</keyword>
<feature type="transmembrane region" description="Helical" evidence="8">
    <location>
        <begin position="247"/>
        <end position="272"/>
    </location>
</feature>
<feature type="domain" description="Major facilitator superfamily (MFS) profile" evidence="9">
    <location>
        <begin position="8"/>
        <end position="403"/>
    </location>
</feature>
<evidence type="ECO:0000256" key="6">
    <source>
        <dbReference type="ARBA" id="ARBA00022989"/>
    </source>
</evidence>
<feature type="transmembrane region" description="Helical" evidence="8">
    <location>
        <begin position="380"/>
        <end position="399"/>
    </location>
</feature>
<evidence type="ECO:0000313" key="11">
    <source>
        <dbReference type="Proteomes" id="UP000617355"/>
    </source>
</evidence>
<evidence type="ECO:0000313" key="10">
    <source>
        <dbReference type="EMBL" id="GGD39012.1"/>
    </source>
</evidence>
<evidence type="ECO:0000256" key="7">
    <source>
        <dbReference type="ARBA" id="ARBA00023136"/>
    </source>
</evidence>
<dbReference type="PROSITE" id="PS00216">
    <property type="entry name" value="SUGAR_TRANSPORT_1"/>
    <property type="match status" value="1"/>
</dbReference>
<dbReference type="PANTHER" id="PTHR23504:SF15">
    <property type="entry name" value="MAJOR FACILITATOR SUPERFAMILY (MFS) PROFILE DOMAIN-CONTAINING PROTEIN"/>
    <property type="match status" value="1"/>
</dbReference>
<feature type="transmembrane region" description="Helical" evidence="8">
    <location>
        <begin position="167"/>
        <end position="186"/>
    </location>
</feature>
<feature type="transmembrane region" description="Helical" evidence="8">
    <location>
        <begin position="137"/>
        <end position="161"/>
    </location>
</feature>
<feature type="transmembrane region" description="Helical" evidence="8">
    <location>
        <begin position="207"/>
        <end position="227"/>
    </location>
</feature>
<dbReference type="InterPro" id="IPR036259">
    <property type="entry name" value="MFS_trans_sf"/>
</dbReference>
<dbReference type="EMBL" id="BMGI01000003">
    <property type="protein sequence ID" value="GGD39012.1"/>
    <property type="molecule type" value="Genomic_DNA"/>
</dbReference>
<comment type="caution">
    <text evidence="10">The sequence shown here is derived from an EMBL/GenBank/DDBJ whole genome shotgun (WGS) entry which is preliminary data.</text>
</comment>
<dbReference type="RefSeq" id="WP_188527921.1">
    <property type="nucleotide sequence ID" value="NZ_BMGI01000003.1"/>
</dbReference>
<gene>
    <name evidence="10" type="ORF">GCM10011358_23680</name>
</gene>
<evidence type="ECO:0000256" key="8">
    <source>
        <dbReference type="SAM" id="Phobius"/>
    </source>
</evidence>
<name>A0ABQ1QQV6_9RHOB</name>
<evidence type="ECO:0000256" key="3">
    <source>
        <dbReference type="ARBA" id="ARBA00007520"/>
    </source>
</evidence>
<evidence type="ECO:0000256" key="4">
    <source>
        <dbReference type="ARBA" id="ARBA00022448"/>
    </source>
</evidence>
<dbReference type="Proteomes" id="UP000617355">
    <property type="component" value="Unassembled WGS sequence"/>
</dbReference>
<reference evidence="11" key="1">
    <citation type="journal article" date="2019" name="Int. J. Syst. Evol. Microbiol.">
        <title>The Global Catalogue of Microorganisms (GCM) 10K type strain sequencing project: providing services to taxonomists for standard genome sequencing and annotation.</title>
        <authorList>
            <consortium name="The Broad Institute Genomics Platform"/>
            <consortium name="The Broad Institute Genome Sequencing Center for Infectious Disease"/>
            <person name="Wu L."/>
            <person name="Ma J."/>
        </authorList>
    </citation>
    <scope>NUCLEOTIDE SEQUENCE [LARGE SCALE GENOMIC DNA]</scope>
    <source>
        <strain evidence="11">CGMCC 1.12922</strain>
    </source>
</reference>
<dbReference type="InterPro" id="IPR001958">
    <property type="entry name" value="Tet-R_TetA/multi-R_MdtG-like"/>
</dbReference>
<comment type="function">
    <text evidence="1">Resistance to tetracycline by an active tetracycline efflux. This is an energy-dependent process that decreases the accumulation of the antibiotic in whole cells. This protein functions as a metal-tetracycline/H(+) antiporter.</text>
</comment>
<evidence type="ECO:0000259" key="9">
    <source>
        <dbReference type="PROSITE" id="PS50850"/>
    </source>
</evidence>
<dbReference type="PROSITE" id="PS50850">
    <property type="entry name" value="MFS"/>
    <property type="match status" value="1"/>
</dbReference>
<dbReference type="InterPro" id="IPR005829">
    <property type="entry name" value="Sugar_transporter_CS"/>
</dbReference>
<evidence type="ECO:0000256" key="2">
    <source>
        <dbReference type="ARBA" id="ARBA00004141"/>
    </source>
</evidence>
<keyword evidence="4" id="KW-0813">Transport</keyword>
<comment type="subcellular location">
    <subcellularLocation>
        <location evidence="2">Membrane</location>
        <topology evidence="2">Multi-pass membrane protein</topology>
    </subcellularLocation>
</comment>
<feature type="transmembrane region" description="Helical" evidence="8">
    <location>
        <begin position="79"/>
        <end position="102"/>
    </location>
</feature>
<dbReference type="InterPro" id="IPR020846">
    <property type="entry name" value="MFS_dom"/>
</dbReference>
<dbReference type="PANTHER" id="PTHR23504">
    <property type="entry name" value="MAJOR FACILITATOR SUPERFAMILY DOMAIN-CONTAINING PROTEIN 10"/>
    <property type="match status" value="1"/>
</dbReference>
<keyword evidence="6 8" id="KW-1133">Transmembrane helix</keyword>
<feature type="transmembrane region" description="Helical" evidence="8">
    <location>
        <begin position="108"/>
        <end position="125"/>
    </location>
</feature>
<dbReference type="Pfam" id="PF07690">
    <property type="entry name" value="MFS_1"/>
    <property type="match status" value="1"/>
</dbReference>
<dbReference type="SUPFAM" id="SSF103473">
    <property type="entry name" value="MFS general substrate transporter"/>
    <property type="match status" value="1"/>
</dbReference>
<evidence type="ECO:0000256" key="1">
    <source>
        <dbReference type="ARBA" id="ARBA00003279"/>
    </source>
</evidence>
<dbReference type="InterPro" id="IPR011701">
    <property type="entry name" value="MFS"/>
</dbReference>
<feature type="transmembrane region" description="Helical" evidence="8">
    <location>
        <begin position="284"/>
        <end position="301"/>
    </location>
</feature>
<evidence type="ECO:0000256" key="5">
    <source>
        <dbReference type="ARBA" id="ARBA00022692"/>
    </source>
</evidence>
<keyword evidence="7 8" id="KW-0472">Membrane</keyword>
<accession>A0ABQ1QQV6</accession>
<organism evidence="10 11">
    <name type="scientific">Sinisalibacter lacisalsi</name>
    <dbReference type="NCBI Taxonomy" id="1526570"/>
    <lineage>
        <taxon>Bacteria</taxon>
        <taxon>Pseudomonadati</taxon>
        <taxon>Pseudomonadota</taxon>
        <taxon>Alphaproteobacteria</taxon>
        <taxon>Rhodobacterales</taxon>
        <taxon>Roseobacteraceae</taxon>
        <taxon>Sinisalibacter</taxon>
    </lineage>
</organism>
<protein>
    <submittedName>
        <fullName evidence="10">Tetracycline resistance MFS efflux pump</fullName>
    </submittedName>
</protein>
<dbReference type="Gene3D" id="1.20.1250.20">
    <property type="entry name" value="MFS general substrate transporter like domains"/>
    <property type="match status" value="1"/>
</dbReference>
<keyword evidence="11" id="KW-1185">Reference proteome</keyword>
<sequence>MQNPPRSALLFILATILIDAIGIGIIFPLMPDLMARVGAGDTASGAIWGGVLLAAYAAMQFVFAPIVGGLSDALGRKPVLIAALTVLAVDYVIMALAGTFWVLLIGRMLAGAAGATYTTATAYLADISPPEKRAASFGLIGAAFGVGFVLGPALGGLLASWHVTAPFWVAAGFAAANVAFGLLILPESLAPARRRRFTRRDLNPFRAILDAFRLPGLALPLALLFVFELANMVYPTLWSFWARETFGWTAAAIGLSFAAYGAGVAFTQGAVLPFLVPRIGDYRTLLLAGVSAVAALFGLGFTTAAWVVFVLVPIACLSDMFPPTITAMMSNVVPEDRQGMLQGVIAALGSIAAILGPLVATPLFQAFAAADAPLYQPGMPFLAAGALLLAAFPALIALAPRGRRT</sequence>
<feature type="transmembrane region" description="Helical" evidence="8">
    <location>
        <begin position="307"/>
        <end position="328"/>
    </location>
</feature>